<dbReference type="EMBL" id="SWKU01000006">
    <property type="protein sequence ID" value="KAF3005811.1"/>
    <property type="molecule type" value="Genomic_DNA"/>
</dbReference>
<dbReference type="SUPFAM" id="SSF54160">
    <property type="entry name" value="Chromo domain-like"/>
    <property type="match status" value="1"/>
</dbReference>
<dbReference type="Proteomes" id="UP000801428">
    <property type="component" value="Unassembled WGS sequence"/>
</dbReference>
<feature type="region of interest" description="Disordered" evidence="4">
    <location>
        <begin position="161"/>
        <end position="273"/>
    </location>
</feature>
<evidence type="ECO:0000256" key="2">
    <source>
        <dbReference type="ARBA" id="ARBA00011353"/>
    </source>
</evidence>
<dbReference type="GO" id="GO:0005634">
    <property type="term" value="C:nucleus"/>
    <property type="evidence" value="ECO:0007669"/>
    <property type="project" value="UniProtKB-SubCell"/>
</dbReference>
<dbReference type="OrthoDB" id="433924at2759"/>
<feature type="compositionally biased region" description="Basic and acidic residues" evidence="4">
    <location>
        <begin position="1"/>
        <end position="14"/>
    </location>
</feature>
<dbReference type="Pfam" id="PF00385">
    <property type="entry name" value="Chromo"/>
    <property type="match status" value="1"/>
</dbReference>
<dbReference type="PROSITE" id="PS50013">
    <property type="entry name" value="CHROMO_2"/>
    <property type="match status" value="1"/>
</dbReference>
<feature type="compositionally biased region" description="Polar residues" evidence="4">
    <location>
        <begin position="363"/>
        <end position="384"/>
    </location>
</feature>
<evidence type="ECO:0000256" key="4">
    <source>
        <dbReference type="SAM" id="MobiDB-lite"/>
    </source>
</evidence>
<dbReference type="GO" id="GO:0006338">
    <property type="term" value="P:chromatin remodeling"/>
    <property type="evidence" value="ECO:0007669"/>
    <property type="project" value="UniProtKB-ARBA"/>
</dbReference>
<dbReference type="InterPro" id="IPR051219">
    <property type="entry name" value="Heterochromatin_chromo-domain"/>
</dbReference>
<evidence type="ECO:0000313" key="7">
    <source>
        <dbReference type="Proteomes" id="UP000801428"/>
    </source>
</evidence>
<organism evidence="6 7">
    <name type="scientific">Curvularia kusanoi</name>
    <name type="common">Cochliobolus kusanoi</name>
    <dbReference type="NCBI Taxonomy" id="90978"/>
    <lineage>
        <taxon>Eukaryota</taxon>
        <taxon>Fungi</taxon>
        <taxon>Dikarya</taxon>
        <taxon>Ascomycota</taxon>
        <taxon>Pezizomycotina</taxon>
        <taxon>Dothideomycetes</taxon>
        <taxon>Pleosporomycetidae</taxon>
        <taxon>Pleosporales</taxon>
        <taxon>Pleosporineae</taxon>
        <taxon>Pleosporaceae</taxon>
        <taxon>Curvularia</taxon>
    </lineage>
</organism>
<comment type="subcellular location">
    <subcellularLocation>
        <location evidence="1">Nucleus</location>
    </subcellularLocation>
</comment>
<dbReference type="SMART" id="SM00298">
    <property type="entry name" value="CHROMO"/>
    <property type="match status" value="1"/>
</dbReference>
<name>A0A9P4WCX8_CURKU</name>
<comment type="caution">
    <text evidence="6">The sequence shown here is derived from an EMBL/GenBank/DDBJ whole genome shotgun (WGS) entry which is preliminary data.</text>
</comment>
<sequence length="507" mass="56204">MSIRDPRGGSDRGRGRGRGRGRNKTMMWEWETYRPAPSVYDNIWHIRQAPVAVTPNLPNDCPLPDARTRILERRQTEDGFGRNYYYVEITYLDGQEPTSTWVQSSDNGERGGTEIERVDASRILQYVTPRELERFENEQFKIEADAQAVADREEKEEQIRKRMAKNARMTEIGKGALNPTLGGLGIDPELRSSSKPRGRPRGRGRGRGGGRGSWRTRGATAPAGMRSNEIAHDDIVDSDASQPSLQRAATSDREVPETSESEDDLLGPTSPALKRSAFVTNSALPLSPVHQQIPAALASSRRVNSVLDNDHGDITSEDDIGSTSSAAMQLQFEGGEGNMASIDADSDDQDELDRHRAKRPRTESITPQHTLMFPPSSQIEVSESEGSSVLAGHFSAVNADQCSDASLDDHAALHNGFSSSPKAKLSRDGALDNSEDRSDEEDAEEYVVETISEHYLDDNGKIFYLVKWQGYDDSYDWLPGEDLDGAAELVHEYRESVKRKKGKAKRN</sequence>
<feature type="region of interest" description="Disordered" evidence="4">
    <location>
        <begin position="333"/>
        <end position="384"/>
    </location>
</feature>
<feature type="compositionally biased region" description="Polar residues" evidence="4">
    <location>
        <begin position="239"/>
        <end position="249"/>
    </location>
</feature>
<evidence type="ECO:0000256" key="1">
    <source>
        <dbReference type="ARBA" id="ARBA00004123"/>
    </source>
</evidence>
<keyword evidence="3" id="KW-0539">Nucleus</keyword>
<dbReference type="PANTHER" id="PTHR22812">
    <property type="entry name" value="CHROMOBOX PROTEIN"/>
    <property type="match status" value="1"/>
</dbReference>
<comment type="subunit">
    <text evidence="2">Component of the NuA4 histone acetyltransferase complex.</text>
</comment>
<feature type="compositionally biased region" description="Basic and acidic residues" evidence="4">
    <location>
        <begin position="425"/>
        <end position="436"/>
    </location>
</feature>
<feature type="region of interest" description="Disordered" evidence="4">
    <location>
        <begin position="1"/>
        <end position="22"/>
    </location>
</feature>
<evidence type="ECO:0000259" key="5">
    <source>
        <dbReference type="PROSITE" id="PS50013"/>
    </source>
</evidence>
<feature type="compositionally biased region" description="Basic residues" evidence="4">
    <location>
        <begin position="194"/>
        <end position="208"/>
    </location>
</feature>
<protein>
    <recommendedName>
        <fullName evidence="5">Chromo domain-containing protein</fullName>
    </recommendedName>
</protein>
<feature type="region of interest" description="Disordered" evidence="4">
    <location>
        <begin position="416"/>
        <end position="444"/>
    </location>
</feature>
<dbReference type="Gene3D" id="2.40.50.40">
    <property type="match status" value="1"/>
</dbReference>
<reference evidence="6" key="1">
    <citation type="submission" date="2019-04" db="EMBL/GenBank/DDBJ databases">
        <title>Sequencing of skin fungus with MAO and IRED activity.</title>
        <authorList>
            <person name="Marsaioli A.J."/>
            <person name="Bonatto J.M.C."/>
            <person name="Reis Junior O."/>
        </authorList>
    </citation>
    <scope>NUCLEOTIDE SEQUENCE</scope>
    <source>
        <strain evidence="6">30M1</strain>
    </source>
</reference>
<evidence type="ECO:0000313" key="6">
    <source>
        <dbReference type="EMBL" id="KAF3005811.1"/>
    </source>
</evidence>
<feature type="domain" description="Chromo" evidence="5">
    <location>
        <begin position="446"/>
        <end position="505"/>
    </location>
</feature>
<keyword evidence="7" id="KW-1185">Reference proteome</keyword>
<dbReference type="InterPro" id="IPR000953">
    <property type="entry name" value="Chromo/chromo_shadow_dom"/>
</dbReference>
<dbReference type="AlphaFoldDB" id="A0A9P4WCX8"/>
<gene>
    <name evidence="6" type="ORF">E8E13_007993</name>
</gene>
<proteinExistence type="predicted"/>
<dbReference type="InterPro" id="IPR023780">
    <property type="entry name" value="Chromo_domain"/>
</dbReference>
<evidence type="ECO:0000256" key="3">
    <source>
        <dbReference type="ARBA" id="ARBA00023242"/>
    </source>
</evidence>
<dbReference type="InterPro" id="IPR016197">
    <property type="entry name" value="Chromo-like_dom_sf"/>
</dbReference>
<dbReference type="CDD" id="cd00024">
    <property type="entry name" value="CD_CSD"/>
    <property type="match status" value="1"/>
</dbReference>
<accession>A0A9P4WCX8</accession>